<sequence length="140" mass="14809">MSTTLTPTRHYTLELVCECGNTQPTRIPQVGLAPGGDWAAALAELVALGHAAGWHIADDLTAAECPPCRAAVACLDWHTEEGRLVAAHRYRRTAGGARVCQVCGGHDRPPPTGEDRPGRIGALRLSRDDTRPPTPRGAGS</sequence>
<feature type="region of interest" description="Disordered" evidence="1">
    <location>
        <begin position="102"/>
        <end position="140"/>
    </location>
</feature>
<comment type="caution">
    <text evidence="2">The sequence shown here is derived from an EMBL/GenBank/DDBJ whole genome shotgun (WGS) entry which is preliminary data.</text>
</comment>
<reference evidence="2" key="2">
    <citation type="submission" date="2020-09" db="EMBL/GenBank/DDBJ databases">
        <authorList>
            <person name="Sun Q."/>
            <person name="Zhou Y."/>
        </authorList>
    </citation>
    <scope>NUCLEOTIDE SEQUENCE</scope>
    <source>
        <strain evidence="2">CGMCC 4.5737</strain>
    </source>
</reference>
<proteinExistence type="predicted"/>
<reference evidence="2" key="1">
    <citation type="journal article" date="2014" name="Int. J. Syst. Evol. Microbiol.">
        <title>Complete genome sequence of Corynebacterium casei LMG S-19264T (=DSM 44701T), isolated from a smear-ripened cheese.</title>
        <authorList>
            <consortium name="US DOE Joint Genome Institute (JGI-PGF)"/>
            <person name="Walter F."/>
            <person name="Albersmeier A."/>
            <person name="Kalinowski J."/>
            <person name="Ruckert C."/>
        </authorList>
    </citation>
    <scope>NUCLEOTIDE SEQUENCE</scope>
    <source>
        <strain evidence="2">CGMCC 4.5737</strain>
    </source>
</reference>
<dbReference type="RefSeq" id="WP_189061240.1">
    <property type="nucleotide sequence ID" value="NZ_BMMK01000037.1"/>
</dbReference>
<evidence type="ECO:0000313" key="3">
    <source>
        <dbReference type="Proteomes" id="UP000637578"/>
    </source>
</evidence>
<name>A0A8J3CD55_9PSEU</name>
<evidence type="ECO:0000256" key="1">
    <source>
        <dbReference type="SAM" id="MobiDB-lite"/>
    </source>
</evidence>
<dbReference type="AlphaFoldDB" id="A0A8J3CD55"/>
<feature type="compositionally biased region" description="Basic and acidic residues" evidence="1">
    <location>
        <begin position="105"/>
        <end position="118"/>
    </location>
</feature>
<gene>
    <name evidence="2" type="ORF">GCM10012275_54040</name>
</gene>
<accession>A0A8J3CD55</accession>
<dbReference type="Proteomes" id="UP000637578">
    <property type="component" value="Unassembled WGS sequence"/>
</dbReference>
<evidence type="ECO:0000313" key="2">
    <source>
        <dbReference type="EMBL" id="GGM76429.1"/>
    </source>
</evidence>
<protein>
    <submittedName>
        <fullName evidence="2">Uncharacterized protein</fullName>
    </submittedName>
</protein>
<keyword evidence="3" id="KW-1185">Reference proteome</keyword>
<dbReference type="EMBL" id="BMMK01000037">
    <property type="protein sequence ID" value="GGM76429.1"/>
    <property type="molecule type" value="Genomic_DNA"/>
</dbReference>
<organism evidence="2 3">
    <name type="scientific">Longimycelium tulufanense</name>
    <dbReference type="NCBI Taxonomy" id="907463"/>
    <lineage>
        <taxon>Bacteria</taxon>
        <taxon>Bacillati</taxon>
        <taxon>Actinomycetota</taxon>
        <taxon>Actinomycetes</taxon>
        <taxon>Pseudonocardiales</taxon>
        <taxon>Pseudonocardiaceae</taxon>
        <taxon>Longimycelium</taxon>
    </lineage>
</organism>